<sequence length="77" mass="8389">MALLGLYHVLSDEHKLCISLDVSSNLPKPKTKGYGRRYQPGYKTGNNRAIPSQTLKPYGAINAAVKKQTARKGAESS</sequence>
<evidence type="ECO:0000313" key="2">
    <source>
        <dbReference type="Proteomes" id="UP000095287"/>
    </source>
</evidence>
<name>A0A1I7ZDV8_9BILA</name>
<evidence type="ECO:0000313" key="3">
    <source>
        <dbReference type="WBParaSite" id="L893_g25406.t1"/>
    </source>
</evidence>
<feature type="region of interest" description="Disordered" evidence="1">
    <location>
        <begin position="29"/>
        <end position="49"/>
    </location>
</feature>
<dbReference type="WBParaSite" id="L893_g25406.t1">
    <property type="protein sequence ID" value="L893_g25406.t1"/>
    <property type="gene ID" value="L893_g25406"/>
</dbReference>
<keyword evidence="2" id="KW-1185">Reference proteome</keyword>
<protein>
    <submittedName>
        <fullName evidence="3">Transposase</fullName>
    </submittedName>
</protein>
<organism evidence="2 3">
    <name type="scientific">Steinernema glaseri</name>
    <dbReference type="NCBI Taxonomy" id="37863"/>
    <lineage>
        <taxon>Eukaryota</taxon>
        <taxon>Metazoa</taxon>
        <taxon>Ecdysozoa</taxon>
        <taxon>Nematoda</taxon>
        <taxon>Chromadorea</taxon>
        <taxon>Rhabditida</taxon>
        <taxon>Tylenchina</taxon>
        <taxon>Panagrolaimomorpha</taxon>
        <taxon>Strongyloidoidea</taxon>
        <taxon>Steinernematidae</taxon>
        <taxon>Steinernema</taxon>
    </lineage>
</organism>
<dbReference type="Proteomes" id="UP000095287">
    <property type="component" value="Unplaced"/>
</dbReference>
<evidence type="ECO:0000256" key="1">
    <source>
        <dbReference type="SAM" id="MobiDB-lite"/>
    </source>
</evidence>
<dbReference type="AlphaFoldDB" id="A0A1I7ZDV8"/>
<accession>A0A1I7ZDV8</accession>
<proteinExistence type="predicted"/>
<reference evidence="3" key="1">
    <citation type="submission" date="2016-11" db="UniProtKB">
        <authorList>
            <consortium name="WormBaseParasite"/>
        </authorList>
    </citation>
    <scope>IDENTIFICATION</scope>
</reference>